<keyword evidence="1" id="KW-0732">Signal</keyword>
<name>A0A915C980_PARUN</name>
<sequence length="185" mass="19098">MLLHFPALFAAIAITSTRACTPGGPTGPMQTVTATVRVYPLLSWLYASSGATRTDISPSSTAADATIKASVLAVMEGALRAAGIDPGRVMSYSATLPPTEVSATNCVLAMGLAAFRMCTGGQTGNVATCGGSPTGCADLIVSGNFIIKIRGVLTNEEKMRLQTGLYEMIFAKGIFLVGAPTIIYQ</sequence>
<protein>
    <submittedName>
        <fullName evidence="3">Uncharacterized protein</fullName>
    </submittedName>
</protein>
<evidence type="ECO:0000313" key="2">
    <source>
        <dbReference type="Proteomes" id="UP000887569"/>
    </source>
</evidence>
<keyword evidence="2" id="KW-1185">Reference proteome</keyword>
<evidence type="ECO:0000256" key="1">
    <source>
        <dbReference type="SAM" id="SignalP"/>
    </source>
</evidence>
<feature type="chain" id="PRO_5037712430" evidence="1">
    <location>
        <begin position="20"/>
        <end position="185"/>
    </location>
</feature>
<organism evidence="2 3">
    <name type="scientific">Parascaris univalens</name>
    <name type="common">Nematode worm</name>
    <dbReference type="NCBI Taxonomy" id="6257"/>
    <lineage>
        <taxon>Eukaryota</taxon>
        <taxon>Metazoa</taxon>
        <taxon>Ecdysozoa</taxon>
        <taxon>Nematoda</taxon>
        <taxon>Chromadorea</taxon>
        <taxon>Rhabditida</taxon>
        <taxon>Spirurina</taxon>
        <taxon>Ascaridomorpha</taxon>
        <taxon>Ascaridoidea</taxon>
        <taxon>Ascarididae</taxon>
        <taxon>Parascaris</taxon>
    </lineage>
</organism>
<dbReference type="AlphaFoldDB" id="A0A915C980"/>
<dbReference type="Proteomes" id="UP000887569">
    <property type="component" value="Unplaced"/>
</dbReference>
<dbReference type="WBParaSite" id="PgR107_g013_t01">
    <property type="protein sequence ID" value="PgR107_g013_t01"/>
    <property type="gene ID" value="PgR107_g013"/>
</dbReference>
<reference evidence="3" key="1">
    <citation type="submission" date="2022-11" db="UniProtKB">
        <authorList>
            <consortium name="WormBaseParasite"/>
        </authorList>
    </citation>
    <scope>IDENTIFICATION</scope>
</reference>
<proteinExistence type="predicted"/>
<accession>A0A915C980</accession>
<evidence type="ECO:0000313" key="3">
    <source>
        <dbReference type="WBParaSite" id="PgR107_g013_t01"/>
    </source>
</evidence>
<feature type="signal peptide" evidence="1">
    <location>
        <begin position="1"/>
        <end position="19"/>
    </location>
</feature>